<name>A0A383CBL3_9ZZZZ</name>
<dbReference type="PANTHER" id="PTHR43081:SF1">
    <property type="entry name" value="ADENYLATE CYCLASE, TERMINAL-DIFFERENTIATION SPECIFIC"/>
    <property type="match status" value="1"/>
</dbReference>
<evidence type="ECO:0000313" key="2">
    <source>
        <dbReference type="EMBL" id="SVE29524.1"/>
    </source>
</evidence>
<dbReference type="PANTHER" id="PTHR43081">
    <property type="entry name" value="ADENYLATE CYCLASE, TERMINAL-DIFFERENTIATION SPECIFIC-RELATED"/>
    <property type="match status" value="1"/>
</dbReference>
<dbReference type="PROSITE" id="PS50125">
    <property type="entry name" value="GUANYLATE_CYCLASE_2"/>
    <property type="match status" value="1"/>
</dbReference>
<dbReference type="EMBL" id="UINC01207442">
    <property type="protein sequence ID" value="SVE29524.1"/>
    <property type="molecule type" value="Genomic_DNA"/>
</dbReference>
<accession>A0A383CBL3</accession>
<dbReference type="AlphaFoldDB" id="A0A383CBL3"/>
<sequence>MTPKTKNIGIMFADVVGSTQLFEVLGDDMARTTIAETLELLTNVTNSHNGTVIKTIGDEVMCTFPEADDSANAATEMHETLEDANDMREEGPKIKVRIGMHFGPALLEGGDVFGDAVNVAARMAAQAKGGQIITTKTTIDLLDPVTQATSRFVDRAPIKGKKEDIEIYEI</sequence>
<protein>
    <recommendedName>
        <fullName evidence="1">Guanylate cyclase domain-containing protein</fullName>
    </recommendedName>
</protein>
<feature type="domain" description="Guanylate cyclase" evidence="1">
    <location>
        <begin position="9"/>
        <end position="124"/>
    </location>
</feature>
<dbReference type="InterPro" id="IPR050697">
    <property type="entry name" value="Adenylyl/Guanylyl_Cyclase_3/4"/>
</dbReference>
<dbReference type="SUPFAM" id="SSF55073">
    <property type="entry name" value="Nucleotide cyclase"/>
    <property type="match status" value="1"/>
</dbReference>
<dbReference type="CDD" id="cd07302">
    <property type="entry name" value="CHD"/>
    <property type="match status" value="1"/>
</dbReference>
<gene>
    <name evidence="2" type="ORF">METZ01_LOCUS482378</name>
</gene>
<dbReference type="InterPro" id="IPR029787">
    <property type="entry name" value="Nucleotide_cyclase"/>
</dbReference>
<dbReference type="SMART" id="SM00044">
    <property type="entry name" value="CYCc"/>
    <property type="match status" value="1"/>
</dbReference>
<organism evidence="2">
    <name type="scientific">marine metagenome</name>
    <dbReference type="NCBI Taxonomy" id="408172"/>
    <lineage>
        <taxon>unclassified sequences</taxon>
        <taxon>metagenomes</taxon>
        <taxon>ecological metagenomes</taxon>
    </lineage>
</organism>
<dbReference type="Pfam" id="PF00211">
    <property type="entry name" value="Guanylate_cyc"/>
    <property type="match status" value="1"/>
</dbReference>
<dbReference type="Gene3D" id="3.30.70.1230">
    <property type="entry name" value="Nucleotide cyclase"/>
    <property type="match status" value="1"/>
</dbReference>
<dbReference type="GO" id="GO:0009190">
    <property type="term" value="P:cyclic nucleotide biosynthetic process"/>
    <property type="evidence" value="ECO:0007669"/>
    <property type="project" value="InterPro"/>
</dbReference>
<proteinExistence type="predicted"/>
<evidence type="ECO:0000259" key="1">
    <source>
        <dbReference type="PROSITE" id="PS50125"/>
    </source>
</evidence>
<feature type="non-terminal residue" evidence="2">
    <location>
        <position position="170"/>
    </location>
</feature>
<dbReference type="GO" id="GO:0035556">
    <property type="term" value="P:intracellular signal transduction"/>
    <property type="evidence" value="ECO:0007669"/>
    <property type="project" value="InterPro"/>
</dbReference>
<dbReference type="InterPro" id="IPR001054">
    <property type="entry name" value="A/G_cyclase"/>
</dbReference>
<reference evidence="2" key="1">
    <citation type="submission" date="2018-05" db="EMBL/GenBank/DDBJ databases">
        <authorList>
            <person name="Lanie J.A."/>
            <person name="Ng W.-L."/>
            <person name="Kazmierczak K.M."/>
            <person name="Andrzejewski T.M."/>
            <person name="Davidsen T.M."/>
            <person name="Wayne K.J."/>
            <person name="Tettelin H."/>
            <person name="Glass J.I."/>
            <person name="Rusch D."/>
            <person name="Podicherti R."/>
            <person name="Tsui H.-C.T."/>
            <person name="Winkler M.E."/>
        </authorList>
    </citation>
    <scope>NUCLEOTIDE SEQUENCE</scope>
</reference>